<dbReference type="EMBL" id="JAPFGC010000002">
    <property type="protein sequence ID" value="MDA0177999.1"/>
    <property type="molecule type" value="Genomic_DNA"/>
</dbReference>
<dbReference type="SUPFAM" id="SSF69318">
    <property type="entry name" value="Integrin alpha N-terminal domain"/>
    <property type="match status" value="1"/>
</dbReference>
<dbReference type="Pfam" id="PF18962">
    <property type="entry name" value="Por_Secre_tail"/>
    <property type="match status" value="1"/>
</dbReference>
<gene>
    <name evidence="5" type="ORF">OOZ35_10900</name>
</gene>
<organism evidence="5 6">
    <name type="scientific">Mesoflavibacter profundi</name>
    <dbReference type="NCBI Taxonomy" id="2708110"/>
    <lineage>
        <taxon>Bacteria</taxon>
        <taxon>Pseudomonadati</taxon>
        <taxon>Bacteroidota</taxon>
        <taxon>Flavobacteriia</taxon>
        <taxon>Flavobacteriales</taxon>
        <taxon>Flavobacteriaceae</taxon>
        <taxon>Mesoflavibacter</taxon>
    </lineage>
</organism>
<dbReference type="Pfam" id="PF07593">
    <property type="entry name" value="UnbV_ASPIC"/>
    <property type="match status" value="1"/>
</dbReference>
<dbReference type="NCBIfam" id="TIGR04183">
    <property type="entry name" value="Por_Secre_tail"/>
    <property type="match status" value="1"/>
</dbReference>
<proteinExistence type="predicted"/>
<feature type="chain" id="PRO_5047216077" evidence="2">
    <location>
        <begin position="20"/>
        <end position="697"/>
    </location>
</feature>
<evidence type="ECO:0000259" key="4">
    <source>
        <dbReference type="Pfam" id="PF18962"/>
    </source>
</evidence>
<feature type="domain" description="Secretion system C-terminal sorting" evidence="4">
    <location>
        <begin position="626"/>
        <end position="695"/>
    </location>
</feature>
<name>A0ABT4S1P7_9FLAO</name>
<dbReference type="Pfam" id="PF13517">
    <property type="entry name" value="FG-GAP_3"/>
    <property type="match status" value="2"/>
</dbReference>
<dbReference type="Proteomes" id="UP001149142">
    <property type="component" value="Unassembled WGS sequence"/>
</dbReference>
<dbReference type="RefSeq" id="WP_106688136.1">
    <property type="nucleotide sequence ID" value="NZ_CP061703.1"/>
</dbReference>
<protein>
    <submittedName>
        <fullName evidence="5">FG-GAP-like repeat-containing protein</fullName>
    </submittedName>
</protein>
<evidence type="ECO:0000313" key="5">
    <source>
        <dbReference type="EMBL" id="MDA0177999.1"/>
    </source>
</evidence>
<dbReference type="InterPro" id="IPR011519">
    <property type="entry name" value="UnbV_ASPIC"/>
</dbReference>
<dbReference type="PANTHER" id="PTHR16026">
    <property type="entry name" value="CARTILAGE ACIDIC PROTEIN 1"/>
    <property type="match status" value="1"/>
</dbReference>
<accession>A0ABT4S1P7</accession>
<dbReference type="InterPro" id="IPR028994">
    <property type="entry name" value="Integrin_alpha_N"/>
</dbReference>
<comment type="caution">
    <text evidence="5">The sequence shown here is derived from an EMBL/GenBank/DDBJ whole genome shotgun (WGS) entry which is preliminary data.</text>
</comment>
<feature type="signal peptide" evidence="2">
    <location>
        <begin position="1"/>
        <end position="19"/>
    </location>
</feature>
<evidence type="ECO:0000256" key="1">
    <source>
        <dbReference type="ARBA" id="ARBA00022729"/>
    </source>
</evidence>
<keyword evidence="1 2" id="KW-0732">Signal</keyword>
<dbReference type="Gene3D" id="2.130.10.130">
    <property type="entry name" value="Integrin alpha, N-terminal"/>
    <property type="match status" value="1"/>
</dbReference>
<dbReference type="PANTHER" id="PTHR16026:SF0">
    <property type="entry name" value="CARTILAGE ACIDIC PROTEIN 1"/>
    <property type="match status" value="1"/>
</dbReference>
<sequence length="697" mass="75214">MKTKLLLLVCLFISVLSLGQSNSNSCAEADSDTPITTSSTFTISEVNGIGIDGSEIPSPICAQNGSGATNGEWYKYIPNDNYTVTITTDLPQNSGLDTRVHIYSGTCGSLVCEGGDDDSGDGFLSVATFNATTGTTYYIAFDDRWNDSGFDWELIEGNVVVPPPPAPVTFTQQALSTTGSNRAVVDMNGDFLDDIVAVNATNINIRHQLTTGGFDNINIATTSADFTPSWSLAAADYNADGYTDLVYGGGSGVTFMRSNSTGTAFTEISGPEYVFSQRSNFVDINMDGHLDAFVCHDVQPTVYYINDGNGNLTYYQTATTGAPFNLGDYSSGGHYGSIWVDYDNDGDSDMFIAKCGGEEARRRNQMHRNDSYLDAGNNLVVSYTEVSNSIGLSDPMQTWSSAWGDFDNDGDMDVFVGASSGAHKLMRNDIDGSGNVTFTDVSSSSGVLLLTSTGIENVTYDFDNDGNLDIASNGNLLIGNGDMTFTLYENVLPVGSFGDLNNDGFIDGFSSGGTIFMNDTTTNNWITINTVGTASNINGIGARITIETPSGFQIRDVRSGDGFRYMNTLNTHFGLGTDTSITSITIEWPSGIVDTIFNPTINQSHNYVEGANQLSIEEFLISDLILYPNPTTHYLNLNTENYNLNKAEFSVFDITGRQAFKGKIYNNKVDVSRLQSGNYILKIDVNGSVKAQKFIKK</sequence>
<evidence type="ECO:0000313" key="6">
    <source>
        <dbReference type="Proteomes" id="UP001149142"/>
    </source>
</evidence>
<dbReference type="InterPro" id="IPR013517">
    <property type="entry name" value="FG-GAP"/>
</dbReference>
<keyword evidence="6" id="KW-1185">Reference proteome</keyword>
<evidence type="ECO:0000256" key="2">
    <source>
        <dbReference type="SAM" id="SignalP"/>
    </source>
</evidence>
<dbReference type="InterPro" id="IPR026444">
    <property type="entry name" value="Secre_tail"/>
</dbReference>
<dbReference type="InterPro" id="IPR027039">
    <property type="entry name" value="Crtac1"/>
</dbReference>
<feature type="domain" description="ASPIC/UnbV" evidence="3">
    <location>
        <begin position="539"/>
        <end position="605"/>
    </location>
</feature>
<evidence type="ECO:0000259" key="3">
    <source>
        <dbReference type="Pfam" id="PF07593"/>
    </source>
</evidence>
<reference evidence="5" key="1">
    <citation type="submission" date="2022-11" db="EMBL/GenBank/DDBJ databases">
        <title>Refractory cell wall polysaccharides provide important carbon source for microbial heterotrophs in the hadal ocean.</title>
        <authorList>
            <person name="Zhu X."/>
        </authorList>
    </citation>
    <scope>NUCLEOTIDE SEQUENCE</scope>
    <source>
        <strain evidence="5">MTRN7</strain>
    </source>
</reference>